<proteinExistence type="predicted"/>
<reference evidence="2" key="1">
    <citation type="submission" date="2014-12" db="EMBL/GenBank/DDBJ databases">
        <title>Insight into the proteome of Arion vulgaris.</title>
        <authorList>
            <person name="Aradska J."/>
            <person name="Bulat T."/>
            <person name="Smidak R."/>
            <person name="Sarate P."/>
            <person name="Gangsoo J."/>
            <person name="Sialana F."/>
            <person name="Bilban M."/>
            <person name="Lubec G."/>
        </authorList>
    </citation>
    <scope>NUCLEOTIDE SEQUENCE</scope>
    <source>
        <tissue evidence="2">Skin</tissue>
    </source>
</reference>
<organism evidence="2">
    <name type="scientific">Arion vulgaris</name>
    <dbReference type="NCBI Taxonomy" id="1028688"/>
    <lineage>
        <taxon>Eukaryota</taxon>
        <taxon>Metazoa</taxon>
        <taxon>Spiralia</taxon>
        <taxon>Lophotrochozoa</taxon>
        <taxon>Mollusca</taxon>
        <taxon>Gastropoda</taxon>
        <taxon>Heterobranchia</taxon>
        <taxon>Euthyneura</taxon>
        <taxon>Panpulmonata</taxon>
        <taxon>Eupulmonata</taxon>
        <taxon>Stylommatophora</taxon>
        <taxon>Helicina</taxon>
        <taxon>Arionoidea</taxon>
        <taxon>Arionidae</taxon>
        <taxon>Arion</taxon>
    </lineage>
</organism>
<dbReference type="AlphaFoldDB" id="A0A0B7AQQ2"/>
<feature type="non-terminal residue" evidence="2">
    <location>
        <position position="63"/>
    </location>
</feature>
<protein>
    <submittedName>
        <fullName evidence="2">Uncharacterized protein</fullName>
    </submittedName>
</protein>
<dbReference type="EMBL" id="HACG01036333">
    <property type="protein sequence ID" value="CEK83198.1"/>
    <property type="molecule type" value="Transcribed_RNA"/>
</dbReference>
<dbReference type="EMBL" id="HACG01036332">
    <property type="protein sequence ID" value="CEK83197.1"/>
    <property type="molecule type" value="Transcribed_RNA"/>
</dbReference>
<sequence length="63" mass="7554">MLVMDRTHIEKTDRKHCKTGTVLEPEEKKEQRKAYKYPETDVLERFGKSFLKPVLCWELKGEE</sequence>
<name>A0A0B7AQQ2_9EUPU</name>
<gene>
    <name evidence="2" type="primary">ORF135737</name>
    <name evidence="1" type="synonym">ORF135734</name>
</gene>
<evidence type="ECO:0000313" key="2">
    <source>
        <dbReference type="EMBL" id="CEK83198.1"/>
    </source>
</evidence>
<evidence type="ECO:0000313" key="1">
    <source>
        <dbReference type="EMBL" id="CEK83197.1"/>
    </source>
</evidence>
<accession>A0A0B7AQQ2</accession>